<reference evidence="2" key="1">
    <citation type="submission" date="2019-12" db="EMBL/GenBank/DDBJ databases">
        <title>An insight into the sialome of adult female Ixodes ricinus ticks feeding for 6 days.</title>
        <authorList>
            <person name="Perner J."/>
            <person name="Ribeiro J.M.C."/>
        </authorList>
    </citation>
    <scope>NUCLEOTIDE SEQUENCE</scope>
    <source>
        <strain evidence="2">Semi-engorged</strain>
        <tissue evidence="2">Salivary glands</tissue>
    </source>
</reference>
<feature type="chain" id="PRO_5025626795" evidence="1">
    <location>
        <begin position="21"/>
        <end position="255"/>
    </location>
</feature>
<organism evidence="2">
    <name type="scientific">Ixodes ricinus</name>
    <name type="common">Common tick</name>
    <name type="synonym">Acarus ricinus</name>
    <dbReference type="NCBI Taxonomy" id="34613"/>
    <lineage>
        <taxon>Eukaryota</taxon>
        <taxon>Metazoa</taxon>
        <taxon>Ecdysozoa</taxon>
        <taxon>Arthropoda</taxon>
        <taxon>Chelicerata</taxon>
        <taxon>Arachnida</taxon>
        <taxon>Acari</taxon>
        <taxon>Parasitiformes</taxon>
        <taxon>Ixodida</taxon>
        <taxon>Ixodoidea</taxon>
        <taxon>Ixodidae</taxon>
        <taxon>Ixodinae</taxon>
        <taxon>Ixodes</taxon>
    </lineage>
</organism>
<dbReference type="AlphaFoldDB" id="A0A6B0V6B2"/>
<dbReference type="EMBL" id="GIFC01015148">
    <property type="protein sequence ID" value="MXU97231.1"/>
    <property type="molecule type" value="Transcribed_RNA"/>
</dbReference>
<feature type="signal peptide" evidence="1">
    <location>
        <begin position="1"/>
        <end position="20"/>
    </location>
</feature>
<keyword evidence="1" id="KW-0732">Signal</keyword>
<protein>
    <submittedName>
        <fullName evidence="2">Putative secreted protein</fullName>
    </submittedName>
</protein>
<accession>A0A6B0V6B2</accession>
<sequence>MHQAVWFYKALCLLFGSCCAGMQYTVQKRDVPGKACMSKTQARPSVGCLCLPPRLGAAAAVCASGGLGLLHSCTGWLVDHAAATDGRPNWGMWLPGSDWLGDLGHVSSPGQVLLPDCLLDAIHLILVALSVAHGTLLRFFQSSFQSLDSLHRCSQALFQLRQFAAQVGVVTHQLLVDLGKLVQVVLEEGDLLLLGQAAPRGILRVLSGRGLLHPALQVLHKELAQVVQRLQLLGHRLLQALQVLAGLLTPGIQEL</sequence>
<proteinExistence type="predicted"/>
<evidence type="ECO:0000256" key="1">
    <source>
        <dbReference type="SAM" id="SignalP"/>
    </source>
</evidence>
<name>A0A6B0V6B2_IXORI</name>
<evidence type="ECO:0000313" key="2">
    <source>
        <dbReference type="EMBL" id="MXU97231.1"/>
    </source>
</evidence>